<dbReference type="EMBL" id="DTAI01000055">
    <property type="protein sequence ID" value="HGN36266.1"/>
    <property type="molecule type" value="Genomic_DNA"/>
</dbReference>
<comment type="caution">
    <text evidence="2">The sequence shown here is derived from an EMBL/GenBank/DDBJ whole genome shotgun (WGS) entry which is preliminary data.</text>
</comment>
<keyword evidence="1" id="KW-0472">Membrane</keyword>
<reference evidence="2" key="1">
    <citation type="journal article" date="2020" name="mSystems">
        <title>Genome- and Community-Level Interaction Insights into Carbon Utilization and Element Cycling Functions of Hydrothermarchaeota in Hydrothermal Sediment.</title>
        <authorList>
            <person name="Zhou Z."/>
            <person name="Liu Y."/>
            <person name="Xu W."/>
            <person name="Pan J."/>
            <person name="Luo Z.H."/>
            <person name="Li M."/>
        </authorList>
    </citation>
    <scope>NUCLEOTIDE SEQUENCE [LARGE SCALE GENOMIC DNA]</scope>
    <source>
        <strain evidence="2">SpSt-618</strain>
    </source>
</reference>
<keyword evidence="1" id="KW-0812">Transmembrane</keyword>
<keyword evidence="1" id="KW-1133">Transmembrane helix</keyword>
<gene>
    <name evidence="2" type="ORF">ENT87_01755</name>
</gene>
<sequence>MHTVAILKVIALLLSMQSVFQWIVVDDYSPGRDVALSLCTYSGKIYVAGFDEVDGVPIMRVEVRNSSGALLKVWRGSVGTLYDCAVNNGIYAVGTVKISDTDFGWIILAFDWDLNVVSLNISNPSDGMDVATSVYSDSIHIYIAGIVNGSTFSGYRVEKRTADGLDLKAVHAIQVQLSWRWPYALPRIIKDQSNNLIWLLYLYVDLRDFEMPRIDIFNDNLNHIKTIDLKDIRAYPYAIAHAQNHAYIGGSMGIVKIDSNGNILKERKLGGNIIFRLAILDRDRIVAFASRIIAPHYITMNSLLVFNDDLDIVANITISTNSPWILWTGDIKIDTNSIYVAASEYATLEPRPANEAWAIYSLNRTAIEFIQERANAIQTVDVLSYVFFIITATVLIVVLRKVLTRRLHPISFIEKAFQSLKNVECR</sequence>
<proteinExistence type="predicted"/>
<evidence type="ECO:0000313" key="2">
    <source>
        <dbReference type="EMBL" id="HGN36266.1"/>
    </source>
</evidence>
<name>A0A7J3I642_9CREN</name>
<dbReference type="AlphaFoldDB" id="A0A7J3I642"/>
<evidence type="ECO:0000256" key="1">
    <source>
        <dbReference type="SAM" id="Phobius"/>
    </source>
</evidence>
<organism evidence="2">
    <name type="scientific">Ignisphaera aggregans</name>
    <dbReference type="NCBI Taxonomy" id="334771"/>
    <lineage>
        <taxon>Archaea</taxon>
        <taxon>Thermoproteota</taxon>
        <taxon>Thermoprotei</taxon>
        <taxon>Desulfurococcales</taxon>
        <taxon>Desulfurococcaceae</taxon>
        <taxon>Ignisphaera</taxon>
    </lineage>
</organism>
<accession>A0A7J3I642</accession>
<protein>
    <submittedName>
        <fullName evidence="2">Uncharacterized protein</fullName>
    </submittedName>
</protein>
<feature type="transmembrane region" description="Helical" evidence="1">
    <location>
        <begin position="382"/>
        <end position="399"/>
    </location>
</feature>